<reference evidence="1 2" key="1">
    <citation type="submission" date="2019-01" db="EMBL/GenBank/DDBJ databases">
        <title>Draft genome sequences of three monokaryotic isolates of the white-rot basidiomycete fungus Dichomitus squalens.</title>
        <authorList>
            <consortium name="DOE Joint Genome Institute"/>
            <person name="Lopez S.C."/>
            <person name="Andreopoulos B."/>
            <person name="Pangilinan J."/>
            <person name="Lipzen A."/>
            <person name="Riley R."/>
            <person name="Ahrendt S."/>
            <person name="Ng V."/>
            <person name="Barry K."/>
            <person name="Daum C."/>
            <person name="Grigoriev I.V."/>
            <person name="Hilden K.S."/>
            <person name="Makela M.R."/>
            <person name="de Vries R.P."/>
        </authorList>
    </citation>
    <scope>NUCLEOTIDE SEQUENCE [LARGE SCALE GENOMIC DNA]</scope>
    <source>
        <strain evidence="1 2">CBS 464.89</strain>
    </source>
</reference>
<dbReference type="AlphaFoldDB" id="A0A4V2K989"/>
<protein>
    <submittedName>
        <fullName evidence="1">Uncharacterized protein</fullName>
    </submittedName>
</protein>
<dbReference type="Proteomes" id="UP000292082">
    <property type="component" value="Unassembled WGS sequence"/>
</dbReference>
<dbReference type="EMBL" id="ML145091">
    <property type="protein sequence ID" value="TBU62978.1"/>
    <property type="molecule type" value="Genomic_DNA"/>
</dbReference>
<accession>A0A4V2K989</accession>
<evidence type="ECO:0000313" key="2">
    <source>
        <dbReference type="Proteomes" id="UP000292082"/>
    </source>
</evidence>
<name>A0A4V2K989_9APHY</name>
<keyword evidence="2" id="KW-1185">Reference proteome</keyword>
<gene>
    <name evidence="1" type="ORF">BD310DRAFT_662146</name>
</gene>
<sequence>MRVREVGCDAWSIRVLWLSTLDSGDIEEHGGGCCALWARFARNGCVRGSLRRRLAIILFVFLSPFGVRCGKTFRGAYGTPHQHSTSLDAPLPRGIAAHLLGRFATCASRQFNCGVCTRKTSSQVL</sequence>
<proteinExistence type="predicted"/>
<evidence type="ECO:0000313" key="1">
    <source>
        <dbReference type="EMBL" id="TBU62978.1"/>
    </source>
</evidence>
<organism evidence="1 2">
    <name type="scientific">Dichomitus squalens</name>
    <dbReference type="NCBI Taxonomy" id="114155"/>
    <lineage>
        <taxon>Eukaryota</taxon>
        <taxon>Fungi</taxon>
        <taxon>Dikarya</taxon>
        <taxon>Basidiomycota</taxon>
        <taxon>Agaricomycotina</taxon>
        <taxon>Agaricomycetes</taxon>
        <taxon>Polyporales</taxon>
        <taxon>Polyporaceae</taxon>
        <taxon>Dichomitus</taxon>
    </lineage>
</organism>